<reference evidence="2 3" key="1">
    <citation type="submission" date="2016-06" db="EMBL/GenBank/DDBJ databases">
        <title>The Draft Genome Sequence and Annotation of the Desert Woodrat Neotoma lepida.</title>
        <authorList>
            <person name="Campbell M."/>
            <person name="Oakeson K.F."/>
            <person name="Yandell M."/>
            <person name="Halpert J.R."/>
            <person name="Dearing D."/>
        </authorList>
    </citation>
    <scope>NUCLEOTIDE SEQUENCE [LARGE SCALE GENOMIC DNA]</scope>
    <source>
        <strain evidence="2">417</strain>
        <tissue evidence="2">Liver</tissue>
    </source>
</reference>
<dbReference type="STRING" id="56216.A0A1A6GDZ9"/>
<evidence type="ECO:0000313" key="3">
    <source>
        <dbReference type="Proteomes" id="UP000092124"/>
    </source>
</evidence>
<dbReference type="InterPro" id="IPR036850">
    <property type="entry name" value="NDK-like_dom_sf"/>
</dbReference>
<dbReference type="SUPFAM" id="SSF54919">
    <property type="entry name" value="Nucleoside diphosphate kinase, NDK"/>
    <property type="match status" value="1"/>
</dbReference>
<gene>
    <name evidence="2" type="ORF">A6R68_07482</name>
</gene>
<accession>A0A1A6GDZ9</accession>
<dbReference type="Proteomes" id="UP000092124">
    <property type="component" value="Unassembled WGS sequence"/>
</dbReference>
<dbReference type="EMBL" id="LZPO01097541">
    <property type="protein sequence ID" value="OBS63980.1"/>
    <property type="molecule type" value="Genomic_DNA"/>
</dbReference>
<dbReference type="PANTHER" id="PTHR46135">
    <property type="entry name" value="NME/NM23 FAMILY MEMBER 8"/>
    <property type="match status" value="1"/>
</dbReference>
<dbReference type="OrthoDB" id="10263751at2759"/>
<evidence type="ECO:0000256" key="1">
    <source>
        <dbReference type="SAM" id="MobiDB-lite"/>
    </source>
</evidence>
<name>A0A1A6GDZ9_NEOLE</name>
<dbReference type="InterPro" id="IPR051766">
    <property type="entry name" value="TXND_domain-containing"/>
</dbReference>
<comment type="caution">
    <text evidence="2">The sequence shown here is derived from an EMBL/GenBank/DDBJ whole genome shotgun (WGS) entry which is preliminary data.</text>
</comment>
<feature type="region of interest" description="Disordered" evidence="1">
    <location>
        <begin position="23"/>
        <end position="66"/>
    </location>
</feature>
<feature type="compositionally biased region" description="Acidic residues" evidence="1">
    <location>
        <begin position="23"/>
        <end position="57"/>
    </location>
</feature>
<dbReference type="Gene3D" id="3.30.70.141">
    <property type="entry name" value="Nucleoside diphosphate kinase-like domain"/>
    <property type="match status" value="1"/>
</dbReference>
<sequence>PDFEEFVSFVTSGLSCVLLISQEEEVEEEEEGEEEEVIEEETQPQSDAEEEEPSENPEETHVKFAPVVTKKKRDSLQEYLERQHIAELCDVEDDASKISKLIDILFPNFKTMKSKNIQKTLALLLPEVYEESKVEILKAIKEEGFEKFEKVMKKFSSTSVTMASGEMHTPRS</sequence>
<dbReference type="PANTHER" id="PTHR46135:SF2">
    <property type="entry name" value="THIOREDOXIN DOMAIN-CONTAINING PROTEIN 3"/>
    <property type="match status" value="1"/>
</dbReference>
<organism evidence="2 3">
    <name type="scientific">Neotoma lepida</name>
    <name type="common">Desert woodrat</name>
    <dbReference type="NCBI Taxonomy" id="56216"/>
    <lineage>
        <taxon>Eukaryota</taxon>
        <taxon>Metazoa</taxon>
        <taxon>Chordata</taxon>
        <taxon>Craniata</taxon>
        <taxon>Vertebrata</taxon>
        <taxon>Euteleostomi</taxon>
        <taxon>Mammalia</taxon>
        <taxon>Eutheria</taxon>
        <taxon>Euarchontoglires</taxon>
        <taxon>Glires</taxon>
        <taxon>Rodentia</taxon>
        <taxon>Myomorpha</taxon>
        <taxon>Muroidea</taxon>
        <taxon>Cricetidae</taxon>
        <taxon>Neotominae</taxon>
        <taxon>Neotoma</taxon>
    </lineage>
</organism>
<proteinExistence type="predicted"/>
<dbReference type="AlphaFoldDB" id="A0A1A6GDZ9"/>
<keyword evidence="3" id="KW-1185">Reference proteome</keyword>
<feature type="non-terminal residue" evidence="2">
    <location>
        <position position="1"/>
    </location>
</feature>
<evidence type="ECO:0000313" key="2">
    <source>
        <dbReference type="EMBL" id="OBS63980.1"/>
    </source>
</evidence>
<protein>
    <submittedName>
        <fullName evidence="2">Uncharacterized protein</fullName>
    </submittedName>
</protein>